<organism evidence="14 15">
    <name type="scientific">Aurantiacibacter xanthus</name>
    <dbReference type="NCBI Taxonomy" id="1784712"/>
    <lineage>
        <taxon>Bacteria</taxon>
        <taxon>Pseudomonadati</taxon>
        <taxon>Pseudomonadota</taxon>
        <taxon>Alphaproteobacteria</taxon>
        <taxon>Sphingomonadales</taxon>
        <taxon>Erythrobacteraceae</taxon>
        <taxon>Aurantiacibacter</taxon>
    </lineage>
</organism>
<feature type="transmembrane region" description="Helical" evidence="12">
    <location>
        <begin position="21"/>
        <end position="39"/>
    </location>
</feature>
<feature type="transmembrane region" description="Helical" evidence="12">
    <location>
        <begin position="167"/>
        <end position="188"/>
    </location>
</feature>
<dbReference type="Proteomes" id="UP000265366">
    <property type="component" value="Unassembled WGS sequence"/>
</dbReference>
<evidence type="ECO:0000256" key="6">
    <source>
        <dbReference type="ARBA" id="ARBA00022741"/>
    </source>
</evidence>
<reference evidence="14 15" key="1">
    <citation type="submission" date="2018-08" db="EMBL/GenBank/DDBJ databases">
        <title>Erythrobacter zhengii sp.nov., a bacterium isolated from deep-sea sediment.</title>
        <authorList>
            <person name="Fang C."/>
            <person name="Wu Y.-H."/>
            <person name="Sun C."/>
            <person name="Wang H."/>
            <person name="Cheng H."/>
            <person name="Meng F.-X."/>
            <person name="Wang C.-S."/>
            <person name="Xu X.-W."/>
        </authorList>
    </citation>
    <scope>NUCLEOTIDE SEQUENCE [LARGE SCALE GENOMIC DNA]</scope>
    <source>
        <strain evidence="14 15">CCTCC AB 2015396</strain>
    </source>
</reference>
<gene>
    <name evidence="14" type="ORF">D2V17_01895</name>
</gene>
<dbReference type="GO" id="GO:0005524">
    <property type="term" value="F:ATP binding"/>
    <property type="evidence" value="ECO:0007669"/>
    <property type="project" value="UniProtKB-KW"/>
</dbReference>
<proteinExistence type="predicted"/>
<evidence type="ECO:0000259" key="13">
    <source>
        <dbReference type="PROSITE" id="PS50109"/>
    </source>
</evidence>
<keyword evidence="8" id="KW-0067">ATP-binding</keyword>
<evidence type="ECO:0000256" key="3">
    <source>
        <dbReference type="ARBA" id="ARBA00022553"/>
    </source>
</evidence>
<dbReference type="PANTHER" id="PTHR43065">
    <property type="entry name" value="SENSOR HISTIDINE KINASE"/>
    <property type="match status" value="1"/>
</dbReference>
<dbReference type="PROSITE" id="PS50109">
    <property type="entry name" value="HIS_KIN"/>
    <property type="match status" value="1"/>
</dbReference>
<feature type="transmembrane region" description="Helical" evidence="12">
    <location>
        <begin position="127"/>
        <end position="147"/>
    </location>
</feature>
<dbReference type="InterPro" id="IPR003594">
    <property type="entry name" value="HATPase_dom"/>
</dbReference>
<keyword evidence="11 12" id="KW-0472">Membrane</keyword>
<dbReference type="InterPro" id="IPR005467">
    <property type="entry name" value="His_kinase_dom"/>
</dbReference>
<feature type="transmembrane region" description="Helical" evidence="12">
    <location>
        <begin position="245"/>
        <end position="264"/>
    </location>
</feature>
<dbReference type="OrthoDB" id="7470033at2"/>
<dbReference type="InterPro" id="IPR036890">
    <property type="entry name" value="HATPase_C_sf"/>
</dbReference>
<dbReference type="AlphaFoldDB" id="A0A3A1PFF6"/>
<dbReference type="GO" id="GO:0005886">
    <property type="term" value="C:plasma membrane"/>
    <property type="evidence" value="ECO:0007669"/>
    <property type="project" value="UniProtKB-SubCell"/>
</dbReference>
<keyword evidence="9 12" id="KW-1133">Transmembrane helix</keyword>
<name>A0A3A1PFF6_9SPHN</name>
<accession>A0A3A1PFF6</accession>
<evidence type="ECO:0000313" key="15">
    <source>
        <dbReference type="Proteomes" id="UP000265366"/>
    </source>
</evidence>
<keyword evidence="4" id="KW-0808">Transferase</keyword>
<evidence type="ECO:0000256" key="9">
    <source>
        <dbReference type="ARBA" id="ARBA00022989"/>
    </source>
</evidence>
<feature type="transmembrane region" description="Helical" evidence="12">
    <location>
        <begin position="94"/>
        <end position="115"/>
    </location>
</feature>
<evidence type="ECO:0000256" key="11">
    <source>
        <dbReference type="ARBA" id="ARBA00023136"/>
    </source>
</evidence>
<comment type="subcellular location">
    <subcellularLocation>
        <location evidence="1">Cell membrane</location>
        <topology evidence="1">Multi-pass membrane protein</topology>
    </subcellularLocation>
</comment>
<evidence type="ECO:0000256" key="10">
    <source>
        <dbReference type="ARBA" id="ARBA00023012"/>
    </source>
</evidence>
<comment type="caution">
    <text evidence="14">The sequence shown here is derived from an EMBL/GenBank/DDBJ whole genome shotgun (WGS) entry which is preliminary data.</text>
</comment>
<dbReference type="SUPFAM" id="SSF55874">
    <property type="entry name" value="ATPase domain of HSP90 chaperone/DNA topoisomerase II/histidine kinase"/>
    <property type="match status" value="1"/>
</dbReference>
<evidence type="ECO:0000256" key="1">
    <source>
        <dbReference type="ARBA" id="ARBA00004651"/>
    </source>
</evidence>
<keyword evidence="7 14" id="KW-0418">Kinase</keyword>
<dbReference type="GO" id="GO:0016301">
    <property type="term" value="F:kinase activity"/>
    <property type="evidence" value="ECO:0007669"/>
    <property type="project" value="UniProtKB-KW"/>
</dbReference>
<dbReference type="Gene3D" id="1.10.287.130">
    <property type="match status" value="1"/>
</dbReference>
<dbReference type="RefSeq" id="WP_119591448.1">
    <property type="nucleotide sequence ID" value="NZ_QXFM01000010.1"/>
</dbReference>
<keyword evidence="2" id="KW-1003">Cell membrane</keyword>
<sequence>MKDSRIPMPGHGLPRVPSWRTIGLWAAYLVAFSIGHQIAQIWAGISFFSLWYPAAGLRFAFLWHYGARWTLPVAAAELLAQSLLWSLIAHHDLSFKMAVDIILPSLATGSVIAVIRREERRNSSASATAPLPLALATILVPTFTALVRGGWEWMETVQGAPAPDFPTSIFLLGDMLGILIVAPFLLWLGEGKDRQAALRLPWPALRQAILIFVLGWLLAMLLPDLRLMPVLLMMTWIGLRHGSKLAWVAIILSSVVTLLWSASVSDVSTRLALHIGLAVAAVSAYLAGSYSDAQQSARESIARRDRLLFQAERLKTVRAMSVAVIHEISQPLSTLAIESRHLAAISRDDAEIAESAALIARKVETLSTMIRRLRRFGGRAVDEPSPLSLGLLLSEVVQLAIGETGQRADRVKLVLPTTDVFVMGQEIELTQAFLNLVRNALSASPADQITVMLTADAQRAQVAVANPVAGIVADSGGFGVGNLIAGAIMMAHGGTLIRKDGEDGVIRHETCLPTIEAPHA</sequence>
<dbReference type="SMART" id="SM00387">
    <property type="entry name" value="HATPase_c"/>
    <property type="match status" value="1"/>
</dbReference>
<dbReference type="EMBL" id="QXFM01000010">
    <property type="protein sequence ID" value="RIV92336.1"/>
    <property type="molecule type" value="Genomic_DNA"/>
</dbReference>
<dbReference type="InterPro" id="IPR007895">
    <property type="entry name" value="MASE1"/>
</dbReference>
<keyword evidence="3" id="KW-0597">Phosphoprotein</keyword>
<evidence type="ECO:0000256" key="2">
    <source>
        <dbReference type="ARBA" id="ARBA00022475"/>
    </source>
</evidence>
<dbReference type="Pfam" id="PF05231">
    <property type="entry name" value="MASE1"/>
    <property type="match status" value="1"/>
</dbReference>
<keyword evidence="15" id="KW-1185">Reference proteome</keyword>
<feature type="transmembrane region" description="Helical" evidence="12">
    <location>
        <begin position="209"/>
        <end position="239"/>
    </location>
</feature>
<dbReference type="GO" id="GO:0000160">
    <property type="term" value="P:phosphorelay signal transduction system"/>
    <property type="evidence" value="ECO:0007669"/>
    <property type="project" value="UniProtKB-KW"/>
</dbReference>
<evidence type="ECO:0000256" key="8">
    <source>
        <dbReference type="ARBA" id="ARBA00022840"/>
    </source>
</evidence>
<evidence type="ECO:0000256" key="4">
    <source>
        <dbReference type="ARBA" id="ARBA00022679"/>
    </source>
</evidence>
<dbReference type="Gene3D" id="3.30.565.10">
    <property type="entry name" value="Histidine kinase-like ATPase, C-terminal domain"/>
    <property type="match status" value="1"/>
</dbReference>
<feature type="domain" description="Histidine kinase" evidence="13">
    <location>
        <begin position="323"/>
        <end position="516"/>
    </location>
</feature>
<feature type="transmembrane region" description="Helical" evidence="12">
    <location>
        <begin position="271"/>
        <end position="290"/>
    </location>
</feature>
<evidence type="ECO:0000256" key="5">
    <source>
        <dbReference type="ARBA" id="ARBA00022692"/>
    </source>
</evidence>
<keyword evidence="6" id="KW-0547">Nucleotide-binding</keyword>
<evidence type="ECO:0000256" key="7">
    <source>
        <dbReference type="ARBA" id="ARBA00022777"/>
    </source>
</evidence>
<evidence type="ECO:0000313" key="14">
    <source>
        <dbReference type="EMBL" id="RIV92336.1"/>
    </source>
</evidence>
<keyword evidence="10" id="KW-0902">Two-component regulatory system</keyword>
<protein>
    <submittedName>
        <fullName evidence="14">Sensor histidine kinase</fullName>
    </submittedName>
</protein>
<keyword evidence="5 12" id="KW-0812">Transmembrane</keyword>
<evidence type="ECO:0000256" key="12">
    <source>
        <dbReference type="SAM" id="Phobius"/>
    </source>
</evidence>
<dbReference type="PANTHER" id="PTHR43065:SF10">
    <property type="entry name" value="PEROXIDE STRESS-ACTIVATED HISTIDINE KINASE MAK3"/>
    <property type="match status" value="1"/>
</dbReference>